<dbReference type="InterPro" id="IPR016174">
    <property type="entry name" value="Di-haem_cyt_TM"/>
</dbReference>
<evidence type="ECO:0000256" key="6">
    <source>
        <dbReference type="SAM" id="Phobius"/>
    </source>
</evidence>
<keyword evidence="3 6" id="KW-0812">Transmembrane</keyword>
<organism evidence="8 9">
    <name type="scientific">Massilia terrae</name>
    <dbReference type="NCBI Taxonomy" id="1811224"/>
    <lineage>
        <taxon>Bacteria</taxon>
        <taxon>Pseudomonadati</taxon>
        <taxon>Pseudomonadota</taxon>
        <taxon>Betaproteobacteria</taxon>
        <taxon>Burkholderiales</taxon>
        <taxon>Oxalobacteraceae</taxon>
        <taxon>Telluria group</taxon>
        <taxon>Massilia</taxon>
    </lineage>
</organism>
<dbReference type="InterPro" id="IPR051542">
    <property type="entry name" value="Hydrogenase_cytochrome"/>
</dbReference>
<keyword evidence="2" id="KW-1003">Cell membrane</keyword>
<name>A0ABT2CXV1_9BURK</name>
<dbReference type="EMBL" id="JANUGU010000003">
    <property type="protein sequence ID" value="MCS0658792.1"/>
    <property type="molecule type" value="Genomic_DNA"/>
</dbReference>
<feature type="domain" description="Cytochrome b561 bacterial/Ni-hydrogenase" evidence="7">
    <location>
        <begin position="14"/>
        <end position="266"/>
    </location>
</feature>
<evidence type="ECO:0000313" key="9">
    <source>
        <dbReference type="Proteomes" id="UP001204621"/>
    </source>
</evidence>
<evidence type="ECO:0000256" key="5">
    <source>
        <dbReference type="ARBA" id="ARBA00023136"/>
    </source>
</evidence>
<evidence type="ECO:0000313" key="8">
    <source>
        <dbReference type="EMBL" id="MCS0658792.1"/>
    </source>
</evidence>
<sequence length="279" mass="31280">MRRDQTTAPQMFYRHRLPVRVMHWINVICFFIMLMSGLGIFNAHPHLYWGRESDFDAPLLSITAVDGADGMPHGVTQVGEHEFATDGVLGASRVGGRKMERAFPAWATIPGPQYLATARNWHLFFAWVFVINGIAYIGYTIGSGHLRRDLVPTRPELRGIGTSLREHLLLRHPGGESARRYNVLQNLTYLLVIFVLLPLIVVAGLAMSPHMDALFGVGWVDWLGGRQSARTLHFIAAFSLLAFVLVHVFEVIVTGLWNNLRSMVTGKYRLPADRHEAGS</sequence>
<dbReference type="Pfam" id="PF01292">
    <property type="entry name" value="Ni_hydr_CYTB"/>
    <property type="match status" value="1"/>
</dbReference>
<keyword evidence="5 6" id="KW-0472">Membrane</keyword>
<feature type="transmembrane region" description="Helical" evidence="6">
    <location>
        <begin position="21"/>
        <end position="41"/>
    </location>
</feature>
<reference evidence="8 9" key="1">
    <citation type="submission" date="2022-08" db="EMBL/GenBank/DDBJ databases">
        <title>Reclassification of Massilia species as members of the genera Telluria, Duganella, Pseudoduganella, Mokoshia gen. nov. and Zemynaea gen. nov. using orthogonal and non-orthogonal genome-based approaches.</title>
        <authorList>
            <person name="Bowman J.P."/>
        </authorList>
    </citation>
    <scope>NUCLEOTIDE SEQUENCE [LARGE SCALE GENOMIC DNA]</scope>
    <source>
        <strain evidence="8 9">JCM 31606</strain>
    </source>
</reference>
<gene>
    <name evidence="8" type="ORF">NX778_12030</name>
</gene>
<evidence type="ECO:0000259" key="7">
    <source>
        <dbReference type="Pfam" id="PF01292"/>
    </source>
</evidence>
<dbReference type="PANTHER" id="PTHR30485:SF1">
    <property type="entry name" value="CYTOCHROME YDHU-RELATED"/>
    <property type="match status" value="1"/>
</dbReference>
<keyword evidence="4 6" id="KW-1133">Transmembrane helix</keyword>
<feature type="transmembrane region" description="Helical" evidence="6">
    <location>
        <begin position="187"/>
        <end position="211"/>
    </location>
</feature>
<dbReference type="RefSeq" id="WP_258811979.1">
    <property type="nucleotide sequence ID" value="NZ_JANUGU010000003.1"/>
</dbReference>
<dbReference type="Proteomes" id="UP001204621">
    <property type="component" value="Unassembled WGS sequence"/>
</dbReference>
<dbReference type="Gene3D" id="1.20.950.20">
    <property type="entry name" value="Transmembrane di-heme cytochromes, Chain C"/>
    <property type="match status" value="1"/>
</dbReference>
<evidence type="ECO:0000256" key="4">
    <source>
        <dbReference type="ARBA" id="ARBA00022989"/>
    </source>
</evidence>
<dbReference type="InterPro" id="IPR011577">
    <property type="entry name" value="Cyt_b561_bac/Ni-Hgenase"/>
</dbReference>
<comment type="caution">
    <text evidence="8">The sequence shown here is derived from an EMBL/GenBank/DDBJ whole genome shotgun (WGS) entry which is preliminary data.</text>
</comment>
<evidence type="ECO:0000256" key="2">
    <source>
        <dbReference type="ARBA" id="ARBA00022475"/>
    </source>
</evidence>
<comment type="subcellular location">
    <subcellularLocation>
        <location evidence="1">Cell membrane</location>
        <topology evidence="1">Multi-pass membrane protein</topology>
    </subcellularLocation>
</comment>
<dbReference type="SUPFAM" id="SSF81342">
    <property type="entry name" value="Transmembrane di-heme cytochromes"/>
    <property type="match status" value="1"/>
</dbReference>
<feature type="transmembrane region" description="Helical" evidence="6">
    <location>
        <begin position="121"/>
        <end position="139"/>
    </location>
</feature>
<protein>
    <submittedName>
        <fullName evidence="8">Cytochrome b/b6 domain-containing protein</fullName>
    </submittedName>
</protein>
<proteinExistence type="predicted"/>
<accession>A0ABT2CXV1</accession>
<evidence type="ECO:0000256" key="3">
    <source>
        <dbReference type="ARBA" id="ARBA00022692"/>
    </source>
</evidence>
<dbReference type="PANTHER" id="PTHR30485">
    <property type="entry name" value="NI/FE-HYDROGENASE 1 B-TYPE CYTOCHROME SUBUNIT"/>
    <property type="match status" value="1"/>
</dbReference>
<feature type="transmembrane region" description="Helical" evidence="6">
    <location>
        <begin position="231"/>
        <end position="257"/>
    </location>
</feature>
<keyword evidence="9" id="KW-1185">Reference proteome</keyword>
<evidence type="ECO:0000256" key="1">
    <source>
        <dbReference type="ARBA" id="ARBA00004651"/>
    </source>
</evidence>